<feature type="compositionally biased region" description="Pro residues" evidence="5">
    <location>
        <begin position="433"/>
        <end position="447"/>
    </location>
</feature>
<organism evidence="6">
    <name type="scientific">Cladocopium goreaui</name>
    <dbReference type="NCBI Taxonomy" id="2562237"/>
    <lineage>
        <taxon>Eukaryota</taxon>
        <taxon>Sar</taxon>
        <taxon>Alveolata</taxon>
        <taxon>Dinophyceae</taxon>
        <taxon>Suessiales</taxon>
        <taxon>Symbiodiniaceae</taxon>
        <taxon>Cladocopium</taxon>
    </lineage>
</organism>
<evidence type="ECO:0000256" key="4">
    <source>
        <dbReference type="ARBA" id="ARBA00023136"/>
    </source>
</evidence>
<dbReference type="OrthoDB" id="302453at2759"/>
<feature type="compositionally biased region" description="Acidic residues" evidence="5">
    <location>
        <begin position="406"/>
        <end position="422"/>
    </location>
</feature>
<dbReference type="InterPro" id="IPR026739">
    <property type="entry name" value="AP_beta"/>
</dbReference>
<evidence type="ECO:0000256" key="3">
    <source>
        <dbReference type="ARBA" id="ARBA00022927"/>
    </source>
</evidence>
<evidence type="ECO:0000313" key="6">
    <source>
        <dbReference type="EMBL" id="CAI3999077.1"/>
    </source>
</evidence>
<dbReference type="GO" id="GO:0012505">
    <property type="term" value="C:endomembrane system"/>
    <property type="evidence" value="ECO:0007669"/>
    <property type="project" value="UniProtKB-SubCell"/>
</dbReference>
<reference evidence="7" key="2">
    <citation type="submission" date="2024-04" db="EMBL/GenBank/DDBJ databases">
        <authorList>
            <person name="Chen Y."/>
            <person name="Shah S."/>
            <person name="Dougan E. K."/>
            <person name="Thang M."/>
            <person name="Chan C."/>
        </authorList>
    </citation>
    <scope>NUCLEOTIDE SEQUENCE [LARGE SCALE GENOMIC DNA]</scope>
</reference>
<dbReference type="InterPro" id="IPR011989">
    <property type="entry name" value="ARM-like"/>
</dbReference>
<proteinExistence type="predicted"/>
<dbReference type="InterPro" id="IPR016024">
    <property type="entry name" value="ARM-type_fold"/>
</dbReference>
<dbReference type="SUPFAM" id="SSF48371">
    <property type="entry name" value="ARM repeat"/>
    <property type="match status" value="1"/>
</dbReference>
<evidence type="ECO:0000256" key="1">
    <source>
        <dbReference type="ARBA" id="ARBA00004308"/>
    </source>
</evidence>
<comment type="subcellular location">
    <subcellularLocation>
        <location evidence="1">Endomembrane system</location>
    </subcellularLocation>
</comment>
<feature type="region of interest" description="Disordered" evidence="5">
    <location>
        <begin position="393"/>
        <end position="472"/>
    </location>
</feature>
<evidence type="ECO:0000256" key="2">
    <source>
        <dbReference type="ARBA" id="ARBA00022448"/>
    </source>
</evidence>
<feature type="compositionally biased region" description="Pro residues" evidence="5">
    <location>
        <begin position="454"/>
        <end position="466"/>
    </location>
</feature>
<dbReference type="EMBL" id="CAMXCT010002580">
    <property type="protein sequence ID" value="CAI3999077.1"/>
    <property type="molecule type" value="Genomic_DNA"/>
</dbReference>
<keyword evidence="2" id="KW-0813">Transport</keyword>
<dbReference type="EMBL" id="CAMXCT030002580">
    <property type="protein sequence ID" value="CAL4786389.1"/>
    <property type="molecule type" value="Genomic_DNA"/>
</dbReference>
<gene>
    <name evidence="6" type="ORF">C1SCF055_LOCUS25327</name>
</gene>
<evidence type="ECO:0000313" key="8">
    <source>
        <dbReference type="Proteomes" id="UP001152797"/>
    </source>
</evidence>
<comment type="caution">
    <text evidence="6">The sequence shown here is derived from an EMBL/GenBank/DDBJ whole genome shotgun (WGS) entry which is preliminary data.</text>
</comment>
<evidence type="ECO:0000256" key="5">
    <source>
        <dbReference type="SAM" id="MobiDB-lite"/>
    </source>
</evidence>
<accession>A0A9P1CV04</accession>
<sequence length="472" mass="50723">MDRHPLHVIFGQKKVLLGKIVPQGYGARPPGKYDKIGGNLSQQSCPFERCYSDGKAAKKAGLESMNPSAFRVLNRLGSVLPHLVTYLEDLSAATARASVVWMIGHYQQEVARLAPDVLRRLAKGFAAEKQEVKQQIVVLGLKVWAFHFFNARGEVAVKDAVQATKEAGSKGAAPLKVSPDESAQLLPRLEAIVEHISTLASFDASWDVRDTARALKSIKESAKAAVDSGGKSALEQMGLWYCRACISGAPPLDAAGVDASEKADDPLQKAAIDSTWMIGSLAQALDFPLESYRPLPPWAEENSSDELRKVKEISAEKAREAAPKSISSSTVGNVSHMEQRVQLPSNINNMPVVQSLEDLDLFYSEAPAPALSVPPASRQAPGATLEQMRLAGPLPTAPTLGTAVFGEDDESDEAEDDDDDDDWKYCQQAVPSQAPPPSEPAEPVPPPRVERVPDPAPPAPPAPAEPTEPTNE</sequence>
<keyword evidence="4" id="KW-0472">Membrane</keyword>
<dbReference type="Gene3D" id="1.25.10.10">
    <property type="entry name" value="Leucine-rich Repeat Variant"/>
    <property type="match status" value="1"/>
</dbReference>
<name>A0A9P1CV04_9DINO</name>
<protein>
    <submittedName>
        <fullName evidence="6">Uncharacterized protein</fullName>
    </submittedName>
</protein>
<dbReference type="GO" id="GO:0016192">
    <property type="term" value="P:vesicle-mediated transport"/>
    <property type="evidence" value="ECO:0007669"/>
    <property type="project" value="InterPro"/>
</dbReference>
<keyword evidence="8" id="KW-1185">Reference proteome</keyword>
<evidence type="ECO:0000313" key="7">
    <source>
        <dbReference type="EMBL" id="CAL1152452.1"/>
    </source>
</evidence>
<dbReference type="Proteomes" id="UP001152797">
    <property type="component" value="Unassembled WGS sequence"/>
</dbReference>
<dbReference type="PANTHER" id="PTHR11134">
    <property type="entry name" value="ADAPTOR COMPLEX SUBUNIT BETA FAMILY MEMBER"/>
    <property type="match status" value="1"/>
</dbReference>
<reference evidence="6" key="1">
    <citation type="submission" date="2022-10" db="EMBL/GenBank/DDBJ databases">
        <authorList>
            <person name="Chen Y."/>
            <person name="Dougan E. K."/>
            <person name="Chan C."/>
            <person name="Rhodes N."/>
            <person name="Thang M."/>
        </authorList>
    </citation>
    <scope>NUCLEOTIDE SEQUENCE</scope>
</reference>
<dbReference type="EMBL" id="CAMXCT020002580">
    <property type="protein sequence ID" value="CAL1152452.1"/>
    <property type="molecule type" value="Genomic_DNA"/>
</dbReference>
<dbReference type="GO" id="GO:0015031">
    <property type="term" value="P:protein transport"/>
    <property type="evidence" value="ECO:0007669"/>
    <property type="project" value="UniProtKB-KW"/>
</dbReference>
<dbReference type="AlphaFoldDB" id="A0A9P1CV04"/>
<keyword evidence="3" id="KW-0653">Protein transport</keyword>